<keyword evidence="6" id="KW-0636">Prenylation</keyword>
<dbReference type="GO" id="GO:0005576">
    <property type="term" value="C:extracellular region"/>
    <property type="evidence" value="ECO:0007669"/>
    <property type="project" value="UniProtKB-SubCell"/>
</dbReference>
<comment type="subcellular location">
    <subcellularLocation>
        <location evidence="1">Secreted</location>
    </subcellularLocation>
</comment>
<evidence type="ECO:0000256" key="8">
    <source>
        <dbReference type="ARBA" id="ARBA00029545"/>
    </source>
</evidence>
<keyword evidence="11" id="KW-1185">Reference proteome</keyword>
<evidence type="ECO:0000256" key="7">
    <source>
        <dbReference type="ARBA" id="ARBA00029483"/>
    </source>
</evidence>
<evidence type="ECO:0000313" key="10">
    <source>
        <dbReference type="EMBL" id="GIO49953.1"/>
    </source>
</evidence>
<protein>
    <recommendedName>
        <fullName evidence="8">ComX pheromone</fullName>
    </recommendedName>
    <alternativeName>
        <fullName evidence="9">Competence pheromone</fullName>
    </alternativeName>
</protein>
<evidence type="ECO:0000256" key="1">
    <source>
        <dbReference type="ARBA" id="ARBA00004613"/>
    </source>
</evidence>
<gene>
    <name evidence="10" type="ORF">J34TS1_47180</name>
</gene>
<dbReference type="GO" id="GO:0005186">
    <property type="term" value="F:pheromone activity"/>
    <property type="evidence" value="ECO:0007669"/>
    <property type="project" value="UniProtKB-KW"/>
</dbReference>
<keyword evidence="4" id="KW-0178">Competence</keyword>
<dbReference type="InterPro" id="IPR009233">
    <property type="entry name" value="Competence_ComX_Bacillus"/>
</dbReference>
<dbReference type="RefSeq" id="WP_194233582.1">
    <property type="nucleotide sequence ID" value="NZ_AP025343.1"/>
</dbReference>
<evidence type="ECO:0000256" key="3">
    <source>
        <dbReference type="ARBA" id="ARBA00023044"/>
    </source>
</evidence>
<dbReference type="EMBL" id="BORT01000026">
    <property type="protein sequence ID" value="GIO49953.1"/>
    <property type="molecule type" value="Genomic_DNA"/>
</dbReference>
<reference evidence="10 11" key="1">
    <citation type="submission" date="2021-03" db="EMBL/GenBank/DDBJ databases">
        <title>Antimicrobial resistance genes in bacteria isolated from Japanese honey, and their potential for conferring macrolide and lincosamide resistance in the American foulbrood pathogen Paenibacillus larvae.</title>
        <authorList>
            <person name="Okamoto M."/>
            <person name="Kumagai M."/>
            <person name="Kanamori H."/>
            <person name="Takamatsu D."/>
        </authorList>
    </citation>
    <scope>NUCLEOTIDE SEQUENCE [LARGE SCALE GENOMIC DNA]</scope>
    <source>
        <strain evidence="10 11">J34TS1</strain>
    </source>
</reference>
<keyword evidence="3" id="KW-0588">Pheromone</keyword>
<comment type="caution">
    <text evidence="10">The sequence shown here is derived from an EMBL/GenBank/DDBJ whole genome shotgun (WGS) entry which is preliminary data.</text>
</comment>
<name>A0A919YIG5_9BACL</name>
<evidence type="ECO:0000256" key="2">
    <source>
        <dbReference type="ARBA" id="ARBA00022525"/>
    </source>
</evidence>
<sequence>MLKEMILKMVKEPEFMARVQNGQLQLAGVSAAEQRALFDIMKERKAEPVSFRGGSVYWA</sequence>
<proteinExistence type="predicted"/>
<evidence type="ECO:0000256" key="4">
    <source>
        <dbReference type="ARBA" id="ARBA00023287"/>
    </source>
</evidence>
<organism evidence="10 11">
    <name type="scientific">Paenibacillus azoreducens</name>
    <dbReference type="NCBI Taxonomy" id="116718"/>
    <lineage>
        <taxon>Bacteria</taxon>
        <taxon>Bacillati</taxon>
        <taxon>Bacillota</taxon>
        <taxon>Bacilli</taxon>
        <taxon>Bacillales</taxon>
        <taxon>Paenibacillaceae</taxon>
        <taxon>Paenibacillus</taxon>
    </lineage>
</organism>
<dbReference type="GO" id="GO:0030420">
    <property type="term" value="P:establishment of competence for transformation"/>
    <property type="evidence" value="ECO:0007669"/>
    <property type="project" value="UniProtKB-KW"/>
</dbReference>
<evidence type="ECO:0000256" key="6">
    <source>
        <dbReference type="ARBA" id="ARBA00023289"/>
    </source>
</evidence>
<dbReference type="Pfam" id="PF05952">
    <property type="entry name" value="ComX"/>
    <property type="match status" value="1"/>
</dbReference>
<keyword evidence="2" id="KW-0964">Secreted</keyword>
<dbReference type="AlphaFoldDB" id="A0A919YIG5"/>
<evidence type="ECO:0000313" key="11">
    <source>
        <dbReference type="Proteomes" id="UP000682811"/>
    </source>
</evidence>
<accession>A0A919YIG5</accession>
<evidence type="ECO:0000256" key="9">
    <source>
        <dbReference type="ARBA" id="ARBA00030321"/>
    </source>
</evidence>
<dbReference type="Proteomes" id="UP000682811">
    <property type="component" value="Unassembled WGS sequence"/>
</dbReference>
<evidence type="ECO:0000256" key="5">
    <source>
        <dbReference type="ARBA" id="ARBA00023288"/>
    </source>
</evidence>
<keyword evidence="5" id="KW-0449">Lipoprotein</keyword>
<comment type="subunit">
    <text evidence="7">Interacts directly with the sensor histidine kinase ComP and stimulates its activity.</text>
</comment>